<name>A0A5B7IZV6_PORTR</name>
<reference evidence="2 3" key="1">
    <citation type="submission" date="2019-05" db="EMBL/GenBank/DDBJ databases">
        <title>Another draft genome of Portunus trituberculatus and its Hox gene families provides insights of decapod evolution.</title>
        <authorList>
            <person name="Jeong J.-H."/>
            <person name="Song I."/>
            <person name="Kim S."/>
            <person name="Choi T."/>
            <person name="Kim D."/>
            <person name="Ryu S."/>
            <person name="Kim W."/>
        </authorList>
    </citation>
    <scope>NUCLEOTIDE SEQUENCE [LARGE SCALE GENOMIC DNA]</scope>
    <source>
        <tissue evidence="2">Muscle</tissue>
    </source>
</reference>
<accession>A0A5B7IZV6</accession>
<gene>
    <name evidence="2" type="ORF">E2C01_085028</name>
</gene>
<evidence type="ECO:0000256" key="1">
    <source>
        <dbReference type="SAM" id="Phobius"/>
    </source>
</evidence>
<keyword evidence="1" id="KW-0472">Membrane</keyword>
<comment type="caution">
    <text evidence="2">The sequence shown here is derived from an EMBL/GenBank/DDBJ whole genome shotgun (WGS) entry which is preliminary data.</text>
</comment>
<feature type="transmembrane region" description="Helical" evidence="1">
    <location>
        <begin position="21"/>
        <end position="39"/>
    </location>
</feature>
<dbReference type="EMBL" id="VSRR010083073">
    <property type="protein sequence ID" value="MPC90060.1"/>
    <property type="molecule type" value="Genomic_DNA"/>
</dbReference>
<dbReference type="Proteomes" id="UP000324222">
    <property type="component" value="Unassembled WGS sequence"/>
</dbReference>
<protein>
    <submittedName>
        <fullName evidence="2">Uncharacterized protein</fullName>
    </submittedName>
</protein>
<keyword evidence="1" id="KW-1133">Transmembrane helix</keyword>
<organism evidence="2 3">
    <name type="scientific">Portunus trituberculatus</name>
    <name type="common">Swimming crab</name>
    <name type="synonym">Neptunus trituberculatus</name>
    <dbReference type="NCBI Taxonomy" id="210409"/>
    <lineage>
        <taxon>Eukaryota</taxon>
        <taxon>Metazoa</taxon>
        <taxon>Ecdysozoa</taxon>
        <taxon>Arthropoda</taxon>
        <taxon>Crustacea</taxon>
        <taxon>Multicrustacea</taxon>
        <taxon>Malacostraca</taxon>
        <taxon>Eumalacostraca</taxon>
        <taxon>Eucarida</taxon>
        <taxon>Decapoda</taxon>
        <taxon>Pleocyemata</taxon>
        <taxon>Brachyura</taxon>
        <taxon>Eubrachyura</taxon>
        <taxon>Portunoidea</taxon>
        <taxon>Portunidae</taxon>
        <taxon>Portuninae</taxon>
        <taxon>Portunus</taxon>
    </lineage>
</organism>
<dbReference type="AlphaFoldDB" id="A0A5B7IZV6"/>
<keyword evidence="1" id="KW-0812">Transmembrane</keyword>
<sequence>MDRQHNDDKARSRDRRKDSGTLESLALSVLISIIFPLVSPDEELSRFSSSAMHIMSRWDGEGDTLGLLLPGEAHPSPGCLTHWWALPGASPAAWALPPPRRDGGRHGVVTAASSCTARQARDEQGTKSCFAGSGLCLKMTSL</sequence>
<evidence type="ECO:0000313" key="3">
    <source>
        <dbReference type="Proteomes" id="UP000324222"/>
    </source>
</evidence>
<proteinExistence type="predicted"/>
<keyword evidence="3" id="KW-1185">Reference proteome</keyword>
<evidence type="ECO:0000313" key="2">
    <source>
        <dbReference type="EMBL" id="MPC90060.1"/>
    </source>
</evidence>